<dbReference type="EMBL" id="CAUJNA010003847">
    <property type="protein sequence ID" value="CAJ1410929.1"/>
    <property type="molecule type" value="Genomic_DNA"/>
</dbReference>
<dbReference type="InterPro" id="IPR015947">
    <property type="entry name" value="PUA-like_sf"/>
</dbReference>
<keyword evidence="4" id="KW-1185">Reference proteome</keyword>
<feature type="signal peptide" evidence="1">
    <location>
        <begin position="1"/>
        <end position="25"/>
    </location>
</feature>
<name>A0AA36NKK9_9DINO</name>
<gene>
    <name evidence="3" type="ORF">EVOR1521_LOCUS31645</name>
</gene>
<proteinExistence type="predicted"/>
<evidence type="ECO:0000256" key="1">
    <source>
        <dbReference type="SAM" id="SignalP"/>
    </source>
</evidence>
<reference evidence="3" key="1">
    <citation type="submission" date="2023-08" db="EMBL/GenBank/DDBJ databases">
        <authorList>
            <person name="Chen Y."/>
            <person name="Shah S."/>
            <person name="Dougan E. K."/>
            <person name="Thang M."/>
            <person name="Chan C."/>
        </authorList>
    </citation>
    <scope>NUCLEOTIDE SEQUENCE</scope>
</reference>
<organism evidence="3 4">
    <name type="scientific">Effrenium voratum</name>
    <dbReference type="NCBI Taxonomy" id="2562239"/>
    <lineage>
        <taxon>Eukaryota</taxon>
        <taxon>Sar</taxon>
        <taxon>Alveolata</taxon>
        <taxon>Dinophyceae</taxon>
        <taxon>Suessiales</taxon>
        <taxon>Symbiodiniaceae</taxon>
        <taxon>Effrenium</taxon>
    </lineage>
</organism>
<dbReference type="InterPro" id="IPR046336">
    <property type="entry name" value="Lon_prtase_N_sf"/>
</dbReference>
<comment type="caution">
    <text evidence="3">The sequence shown here is derived from an EMBL/GenBank/DDBJ whole genome shotgun (WGS) entry which is preliminary data.</text>
</comment>
<dbReference type="InterPro" id="IPR003111">
    <property type="entry name" value="Lon_prtase_N"/>
</dbReference>
<feature type="domain" description="Lon N-terminal" evidence="2">
    <location>
        <begin position="63"/>
        <end position="339"/>
    </location>
</feature>
<evidence type="ECO:0000313" key="3">
    <source>
        <dbReference type="EMBL" id="CAJ1410929.1"/>
    </source>
</evidence>
<dbReference type="PROSITE" id="PS51787">
    <property type="entry name" value="LON_N"/>
    <property type="match status" value="1"/>
</dbReference>
<sequence>MSPWRRGRGALLAAVVVLWPRTCDLFAFCGGVKRVQRLGQHLAATSQWLPVASTPALEPADDATVLPVFPLSSVYWPGSEATLQIIDPAYRKMYDDILMSGSRRFVVTFTRSLPGGRVRYAEMPEEDRRLFEIGTVLYLTDLEEVSSQTGGQVKYVAKHEVQDRAQLVRLLNPSALFETDSKGNKINYLKAEVRLLPSEEENTGEETWRGDLLDTWRQLQVLSHQFQEPHLAGSFFSSVAPNVSSWVLAAAWQQLRVATQVKRLQKQAMEDVKQYIESGDFKSLTQEEALKKLPPGLLRRLSGQVDLDQDFWLALLEILSADSAQQRGEKLAELVEAELKLSRTRFALKQALN</sequence>
<protein>
    <recommendedName>
        <fullName evidence="2">Lon N-terminal domain-containing protein</fullName>
    </recommendedName>
</protein>
<dbReference type="PANTHER" id="PTHR46732">
    <property type="entry name" value="ATP-DEPENDENT PROTEASE LA (LON) DOMAIN PROTEIN"/>
    <property type="match status" value="1"/>
</dbReference>
<feature type="chain" id="PRO_5041207755" description="Lon N-terminal domain-containing protein" evidence="1">
    <location>
        <begin position="26"/>
        <end position="353"/>
    </location>
</feature>
<dbReference type="AlphaFoldDB" id="A0AA36NKK9"/>
<accession>A0AA36NKK9</accession>
<keyword evidence="1" id="KW-0732">Signal</keyword>
<dbReference type="SUPFAM" id="SSF88697">
    <property type="entry name" value="PUA domain-like"/>
    <property type="match status" value="1"/>
</dbReference>
<dbReference type="Gene3D" id="2.30.130.40">
    <property type="entry name" value="LON domain-like"/>
    <property type="match status" value="1"/>
</dbReference>
<dbReference type="Proteomes" id="UP001178507">
    <property type="component" value="Unassembled WGS sequence"/>
</dbReference>
<evidence type="ECO:0000313" key="4">
    <source>
        <dbReference type="Proteomes" id="UP001178507"/>
    </source>
</evidence>
<evidence type="ECO:0000259" key="2">
    <source>
        <dbReference type="PROSITE" id="PS51787"/>
    </source>
</evidence>
<dbReference type="PANTHER" id="PTHR46732:SF8">
    <property type="entry name" value="ATP-DEPENDENT PROTEASE LA (LON) DOMAIN PROTEIN"/>
    <property type="match status" value="1"/>
</dbReference>